<dbReference type="InterPro" id="IPR054476">
    <property type="entry name" value="Ltn1_N"/>
</dbReference>
<keyword evidence="20" id="KW-1185">Reference proteome</keyword>
<feature type="domain" description="RING-type" evidence="17">
    <location>
        <begin position="1528"/>
        <end position="1575"/>
    </location>
</feature>
<dbReference type="PANTHER" id="PTHR12389:SF0">
    <property type="entry name" value="E3 UBIQUITIN-PROTEIN LIGASE LISTERIN"/>
    <property type="match status" value="1"/>
</dbReference>
<dbReference type="Pfam" id="PF22999">
    <property type="entry name" value="LTN1_E3_ligase_6th"/>
    <property type="match status" value="1"/>
</dbReference>
<keyword evidence="11 14" id="KW-0863">Zinc-finger</keyword>
<evidence type="ECO:0000256" key="13">
    <source>
        <dbReference type="ARBA" id="ARBA00022833"/>
    </source>
</evidence>
<dbReference type="CDD" id="cd16491">
    <property type="entry name" value="RING-CH-C4HC3_LTN1"/>
    <property type="match status" value="1"/>
</dbReference>
<reference evidence="19" key="1">
    <citation type="submission" date="2021-12" db="EMBL/GenBank/DDBJ databases">
        <title>Prjna785345.</title>
        <authorList>
            <person name="Rujirawat T."/>
            <person name="Krajaejun T."/>
        </authorList>
    </citation>
    <scope>NUCLEOTIDE SEQUENCE</scope>
    <source>
        <strain evidence="19">Pi057C3</strain>
    </source>
</reference>
<proteinExistence type="inferred from homology"/>
<keyword evidence="9 15" id="KW-0479">Metal-binding</keyword>
<dbReference type="SMART" id="SM00744">
    <property type="entry name" value="RINGv"/>
    <property type="match status" value="1"/>
</dbReference>
<dbReference type="GO" id="GO:0005829">
    <property type="term" value="C:cytosol"/>
    <property type="evidence" value="ECO:0007669"/>
    <property type="project" value="UniProtKB-SubCell"/>
</dbReference>
<name>A0AAD5QDD7_PYTIN</name>
<comment type="subunit">
    <text evidence="15">Component of the ribosome quality control complex (RQC).</text>
</comment>
<evidence type="ECO:0000256" key="8">
    <source>
        <dbReference type="ARBA" id="ARBA00022679"/>
    </source>
</evidence>
<evidence type="ECO:0000256" key="15">
    <source>
        <dbReference type="RuleBase" id="RU367090"/>
    </source>
</evidence>
<dbReference type="GO" id="GO:0072344">
    <property type="term" value="P:rescue of stalled ribosome"/>
    <property type="evidence" value="ECO:0007669"/>
    <property type="project" value="UniProtKB-UniRule"/>
</dbReference>
<evidence type="ECO:0000256" key="7">
    <source>
        <dbReference type="ARBA" id="ARBA00022490"/>
    </source>
</evidence>
<comment type="caution">
    <text evidence="19">The sequence shown here is derived from an EMBL/GenBank/DDBJ whole genome shotgun (WGS) entry which is preliminary data.</text>
</comment>
<evidence type="ECO:0000259" key="18">
    <source>
        <dbReference type="PROSITE" id="PS51292"/>
    </source>
</evidence>
<dbReference type="GO" id="GO:0061630">
    <property type="term" value="F:ubiquitin protein ligase activity"/>
    <property type="evidence" value="ECO:0007669"/>
    <property type="project" value="UniProtKB-UniRule"/>
</dbReference>
<dbReference type="FunFam" id="3.30.40.10:FF:000038">
    <property type="entry name" value="E3 ubiquitin-protein ligase listerin"/>
    <property type="match status" value="1"/>
</dbReference>
<evidence type="ECO:0000256" key="4">
    <source>
        <dbReference type="ARBA" id="ARBA00007997"/>
    </source>
</evidence>
<comment type="function">
    <text evidence="15">E3 ubiquitin-protein ligase. Component of the ribosome quality control complex (RQC), a ribosome-associated complex that mediates ubiquitination and extraction of incompletely synthesized nascent chains for proteasomal degradation.</text>
</comment>
<dbReference type="InterPro" id="IPR016024">
    <property type="entry name" value="ARM-type_fold"/>
</dbReference>
<evidence type="ECO:0000256" key="10">
    <source>
        <dbReference type="ARBA" id="ARBA00022737"/>
    </source>
</evidence>
<evidence type="ECO:0000259" key="17">
    <source>
        <dbReference type="PROSITE" id="PS50089"/>
    </source>
</evidence>
<evidence type="ECO:0000256" key="1">
    <source>
        <dbReference type="ARBA" id="ARBA00000900"/>
    </source>
</evidence>
<dbReference type="GO" id="GO:1990112">
    <property type="term" value="C:RQC complex"/>
    <property type="evidence" value="ECO:0007669"/>
    <property type="project" value="UniProtKB-UniRule"/>
</dbReference>
<feature type="domain" description="RING-CH-type" evidence="18">
    <location>
        <begin position="1520"/>
        <end position="1579"/>
    </location>
</feature>
<dbReference type="InterPro" id="IPR001841">
    <property type="entry name" value="Znf_RING"/>
</dbReference>
<comment type="pathway">
    <text evidence="3 15">Protein modification; protein ubiquitination.</text>
</comment>
<dbReference type="GO" id="GO:0008270">
    <property type="term" value="F:zinc ion binding"/>
    <property type="evidence" value="ECO:0007669"/>
    <property type="project" value="UniProtKB-KW"/>
</dbReference>
<dbReference type="EC" id="2.3.2.27" evidence="5 15"/>
<dbReference type="Gene3D" id="1.25.10.10">
    <property type="entry name" value="Leucine-rich Repeat Variant"/>
    <property type="match status" value="1"/>
</dbReference>
<dbReference type="GO" id="GO:1990116">
    <property type="term" value="P:ribosome-associated ubiquitin-dependent protein catabolic process"/>
    <property type="evidence" value="ECO:0007669"/>
    <property type="project" value="UniProtKB-UniRule"/>
</dbReference>
<evidence type="ECO:0000256" key="14">
    <source>
        <dbReference type="PROSITE-ProRule" id="PRU00175"/>
    </source>
</evidence>
<comment type="catalytic activity">
    <reaction evidence="1 15">
        <text>S-ubiquitinyl-[E2 ubiquitin-conjugating enzyme]-L-cysteine + [acceptor protein]-L-lysine = [E2 ubiquitin-conjugating enzyme]-L-cysteine + N(6)-ubiquitinyl-[acceptor protein]-L-lysine.</text>
        <dbReference type="EC" id="2.3.2.27"/>
    </reaction>
</comment>
<keyword evidence="12 15" id="KW-0833">Ubl conjugation pathway</keyword>
<dbReference type="EMBL" id="JAKCXM010000036">
    <property type="protein sequence ID" value="KAJ0406128.1"/>
    <property type="molecule type" value="Genomic_DNA"/>
</dbReference>
<dbReference type="Gene3D" id="3.30.40.10">
    <property type="entry name" value="Zinc/RING finger domain, C3HC4 (zinc finger)"/>
    <property type="match status" value="1"/>
</dbReference>
<comment type="subcellular location">
    <subcellularLocation>
        <location evidence="2">Cytoplasm</location>
        <location evidence="2">Cytosol</location>
    </subcellularLocation>
</comment>
<dbReference type="PROSITE" id="PS51292">
    <property type="entry name" value="ZF_RING_CH"/>
    <property type="match status" value="1"/>
</dbReference>
<feature type="region of interest" description="Disordered" evidence="16">
    <location>
        <begin position="1"/>
        <end position="21"/>
    </location>
</feature>
<comment type="similarity">
    <text evidence="4 15">Belongs to the LTN1 family.</text>
</comment>
<keyword evidence="10" id="KW-0677">Repeat</keyword>
<dbReference type="InterPro" id="IPR039795">
    <property type="entry name" value="LTN1/Rkr1"/>
</dbReference>
<dbReference type="SUPFAM" id="SSF48371">
    <property type="entry name" value="ARM repeat"/>
    <property type="match status" value="1"/>
</dbReference>
<evidence type="ECO:0000256" key="3">
    <source>
        <dbReference type="ARBA" id="ARBA00004906"/>
    </source>
</evidence>
<keyword evidence="13 15" id="KW-0862">Zinc</keyword>
<dbReference type="InterPro" id="IPR013083">
    <property type="entry name" value="Znf_RING/FYVE/PHD"/>
</dbReference>
<sequence>MAPKKNKQREKMEQSQASSRAKAQASLAGGVTGFIGFSSFAKSSSGFVAPAAVDGNHAYLDDGTSAASAIYDGADHEIAMALKMLGKKGTVTKIKALQSFLQDILPPKKGPEIRGMVGHFVQLFATELRDQKDRKVRQLMIDVLLVLATKLRPKAFAPHLRRLMPYWLVAMHDPNAEAAKTALQALEALFPENQEMQDEVIATHLGAVLQEFSAFFAHTPESFPGVALADDDERQERYERCVTAAVLSLNTLVRRFSTTGYAEKLADESVDTSFAGVITSGNFGRLVSATSKNANFSRDSIRKATYVTIQSLCMHTPEIIHSREEHFGKLVLGAISDKDPANQQPLWDMVLTYLKVRPSQWSQGFVKFVKSAVLPRLFAQVRHGFFGSARTSFPVLLPLLSMFPLEHFLDVKTGHCALYTGVLENVWKFVASNESRFNETDAIEAASECLSAFFELFIKSPRNAAFTTAAFMTDNDAFSNGYAAQFEKPVKDAFTTMFTTSKLNAEHIELFAKSWSAMTTKSREHDANNSSATAASVTTSLLDKFSVLAESWLLDVLEKAVAEGSVRATHVVTFLRLSAMRAHSTALTTVCRRLYTSCIAQLSREAFSYEVLDVMTGLYEIVGPKTLITSENGHQSVETHFVEHIQPLLRQAATSPGSVGEDVIGSALESTRHFLLAADDKQKFLLAVFQDFGVQYGDMVKASTLIEKCLRFAYSHEAATSWVSTGSFCKAKAESSQSSPQSDLLRAIWNGKLLDEFVMISLKGRLDDLDEDAFSRLLALCLGDGTYLPLISPDVVVILSHFAIQQEESHVVMRILPCLVSLFAKMRCELPRELETAKEQVLESLYHLAAKSSFTIEASQLWKAKAPAVTEIWSSARREEFLKAMVKVINNTFEAEDSVFNARIWASYVNIFMLLGLHLQADSNAVSGLFNRLRVFSHRFEGSRVQLTRMYDRLLGCIAELCEDETSRSWLATYFKQLSDGSDGLKTATQLLLRWLDIDICHALTFRVLQNDSSPTYIVTVDQLSLQFVYNILKGTPTANGAFTAFFEGSAASRWDSRHRRVLFTNQDSEERNLDSRRRVAELISAAALVDSGEMLQELATHHREALLSTVLVSLAEGLHVSAKLVPTYVNLSAPSESLQVICLAEELGMLLGHAAQALPVIAMAIHDMDRVKMMLFEAFGSADALASWFNVQGTPLAPLVRIQFYVLATATGAFNASAGGCEGIDLNADDEDATEAALADSIIPGGLREALCNAFARSSASEAKGKTRRRQHLELDDTITRLLAWDLFLQLFPTSGGNTVGMVTSALSAFVTRHGLLSSFLDMVGTLLSQESSSSMTKRLLKDEPFFDIAEMASESLGEDSVNSSLVAQLAARAFFRTVMRLPAMVRTWWNDECSRSLRSWATKYFEEHITPYVLSTELEIIQKAADLHSWDAEEMTVKGSRVSREITTTYVKDECALEMVIRVPSAYPLRSVEVECTRRIGISEDRWRRWVLQIIKVTSAQDGSLLDAVLLWKQNVDREFEGVEPCPICYSILNPKTRGLPNLPCKTCSNKYHNSCLYKWFNQSGKNKCPICQQPFT</sequence>
<gene>
    <name evidence="19" type="ORF">P43SY_008379</name>
</gene>
<dbReference type="InterPro" id="IPR039804">
    <property type="entry name" value="RING-CH-C4HC3_LTN1"/>
</dbReference>
<evidence type="ECO:0000256" key="2">
    <source>
        <dbReference type="ARBA" id="ARBA00004514"/>
    </source>
</evidence>
<evidence type="ECO:0000313" key="19">
    <source>
        <dbReference type="EMBL" id="KAJ0406128.1"/>
    </source>
</evidence>
<dbReference type="SUPFAM" id="SSF57850">
    <property type="entry name" value="RING/U-box"/>
    <property type="match status" value="1"/>
</dbReference>
<organism evidence="19 20">
    <name type="scientific">Pythium insidiosum</name>
    <name type="common">Pythiosis disease agent</name>
    <dbReference type="NCBI Taxonomy" id="114742"/>
    <lineage>
        <taxon>Eukaryota</taxon>
        <taxon>Sar</taxon>
        <taxon>Stramenopiles</taxon>
        <taxon>Oomycota</taxon>
        <taxon>Peronosporomycetes</taxon>
        <taxon>Pythiales</taxon>
        <taxon>Pythiaceae</taxon>
        <taxon>Pythium</taxon>
    </lineage>
</organism>
<dbReference type="InterPro" id="IPR011989">
    <property type="entry name" value="ARM-like"/>
</dbReference>
<evidence type="ECO:0000256" key="6">
    <source>
        <dbReference type="ARBA" id="ARBA00017157"/>
    </source>
</evidence>
<keyword evidence="7" id="KW-0963">Cytoplasm</keyword>
<keyword evidence="8 15" id="KW-0808">Transferase</keyword>
<dbReference type="Pfam" id="PF23009">
    <property type="entry name" value="UBC_like"/>
    <property type="match status" value="1"/>
</dbReference>
<evidence type="ECO:0000256" key="12">
    <source>
        <dbReference type="ARBA" id="ARBA00022786"/>
    </source>
</evidence>
<evidence type="ECO:0000256" key="11">
    <source>
        <dbReference type="ARBA" id="ARBA00022771"/>
    </source>
</evidence>
<dbReference type="PANTHER" id="PTHR12389">
    <property type="entry name" value="ZINC FINGER PROTEIN 294"/>
    <property type="match status" value="1"/>
</dbReference>
<evidence type="ECO:0000256" key="9">
    <source>
        <dbReference type="ARBA" id="ARBA00022723"/>
    </source>
</evidence>
<dbReference type="GO" id="GO:0043023">
    <property type="term" value="F:ribosomal large subunit binding"/>
    <property type="evidence" value="ECO:0007669"/>
    <property type="project" value="TreeGrafter"/>
</dbReference>
<accession>A0AAD5QDD7</accession>
<dbReference type="InterPro" id="IPR054477">
    <property type="entry name" value="LTN1_E3_ligase_6th"/>
</dbReference>
<evidence type="ECO:0000256" key="16">
    <source>
        <dbReference type="SAM" id="MobiDB-lite"/>
    </source>
</evidence>
<evidence type="ECO:0000313" key="20">
    <source>
        <dbReference type="Proteomes" id="UP001209570"/>
    </source>
</evidence>
<dbReference type="PROSITE" id="PS50089">
    <property type="entry name" value="ZF_RING_2"/>
    <property type="match status" value="1"/>
</dbReference>
<dbReference type="Pfam" id="PF22958">
    <property type="entry name" value="Ltn1_1st"/>
    <property type="match status" value="1"/>
</dbReference>
<dbReference type="InterPro" id="IPR011016">
    <property type="entry name" value="Znf_RING-CH"/>
</dbReference>
<dbReference type="Proteomes" id="UP001209570">
    <property type="component" value="Unassembled WGS sequence"/>
</dbReference>
<protein>
    <recommendedName>
        <fullName evidence="6 15">E3 ubiquitin-protein ligase listerin</fullName>
        <ecNumber evidence="5 15">2.3.2.27</ecNumber>
    </recommendedName>
    <alternativeName>
        <fullName evidence="15">RING-type E3 ubiquitin transferase listerin</fullName>
    </alternativeName>
</protein>
<evidence type="ECO:0000256" key="5">
    <source>
        <dbReference type="ARBA" id="ARBA00012483"/>
    </source>
</evidence>
<dbReference type="InterPro" id="IPR054478">
    <property type="entry name" value="LTN1_UBC"/>
</dbReference>